<accession>A0AA88GGG6</accession>
<protein>
    <recommendedName>
        <fullName evidence="11">Mitochondrial genome maintenance protein MGM101</fullName>
    </recommendedName>
</protein>
<keyword evidence="7" id="KW-0234">DNA repair</keyword>
<comment type="caution">
    <text evidence="9">The sequence shown here is derived from an EMBL/GenBank/DDBJ whole genome shotgun (WGS) entry which is preliminary data.</text>
</comment>
<evidence type="ECO:0000313" key="9">
    <source>
        <dbReference type="EMBL" id="KAG2378997.1"/>
    </source>
</evidence>
<evidence type="ECO:0000256" key="6">
    <source>
        <dbReference type="ARBA" id="ARBA00023128"/>
    </source>
</evidence>
<organism evidence="9 10">
    <name type="scientific">Naegleria lovaniensis</name>
    <name type="common">Amoeba</name>
    <dbReference type="NCBI Taxonomy" id="51637"/>
    <lineage>
        <taxon>Eukaryota</taxon>
        <taxon>Discoba</taxon>
        <taxon>Heterolobosea</taxon>
        <taxon>Tetramitia</taxon>
        <taxon>Eutetramitia</taxon>
        <taxon>Vahlkampfiidae</taxon>
        <taxon>Naegleria</taxon>
    </lineage>
</organism>
<evidence type="ECO:0008006" key="11">
    <source>
        <dbReference type="Google" id="ProtNLM"/>
    </source>
</evidence>
<evidence type="ECO:0000256" key="1">
    <source>
        <dbReference type="ARBA" id="ARBA00004436"/>
    </source>
</evidence>
<keyword evidence="3" id="KW-0227">DNA damage</keyword>
<comment type="similarity">
    <text evidence="2">Belongs to the MGM101 family.</text>
</comment>
<evidence type="ECO:0000256" key="3">
    <source>
        <dbReference type="ARBA" id="ARBA00022763"/>
    </source>
</evidence>
<dbReference type="GO" id="GO:0003697">
    <property type="term" value="F:single-stranded DNA binding"/>
    <property type="evidence" value="ECO:0007669"/>
    <property type="project" value="InterPro"/>
</dbReference>
<keyword evidence="8" id="KW-1135">Mitochondrion nucleoid</keyword>
<evidence type="ECO:0000256" key="8">
    <source>
        <dbReference type="ARBA" id="ARBA00023271"/>
    </source>
</evidence>
<dbReference type="GO" id="GO:0000262">
    <property type="term" value="C:mitochondrial chromosome"/>
    <property type="evidence" value="ECO:0007669"/>
    <property type="project" value="InterPro"/>
</dbReference>
<evidence type="ECO:0000256" key="5">
    <source>
        <dbReference type="ARBA" id="ARBA00023125"/>
    </source>
</evidence>
<dbReference type="PANTHER" id="PTHR31404:SF0">
    <property type="entry name" value="MITOCHONDRIAL GENOME MAINTENANCE PROTEIN MGM101"/>
    <property type="match status" value="1"/>
</dbReference>
<name>A0AA88GGG6_NAELO</name>
<keyword evidence="5" id="KW-0238">DNA-binding</keyword>
<dbReference type="GO" id="GO:0000725">
    <property type="term" value="P:recombinational repair"/>
    <property type="evidence" value="ECO:0007669"/>
    <property type="project" value="TreeGrafter"/>
</dbReference>
<dbReference type="EMBL" id="PYSW02000030">
    <property type="protein sequence ID" value="KAG2378997.1"/>
    <property type="molecule type" value="Genomic_DNA"/>
</dbReference>
<evidence type="ECO:0000313" key="10">
    <source>
        <dbReference type="Proteomes" id="UP000816034"/>
    </source>
</evidence>
<evidence type="ECO:0000256" key="2">
    <source>
        <dbReference type="ARBA" id="ARBA00007053"/>
    </source>
</evidence>
<dbReference type="InterPro" id="IPR009446">
    <property type="entry name" value="Mgm101"/>
</dbReference>
<sequence>MHKRVLSLSALMANRSRALISSSFTNINQSMIRSFSIGMMNLQANKPEIDVLSLISNTPFKKEIADILLAPLDNKDIEVLPEGSLFLPEIKYRRILNKAFLPGGWSLIPMGAHEIKDKCIVQEYALICHGKFVSQVYGEQTFDPSEQSFKTLGTALEGCKSNALMRCCKDLGIGSELWDPNFVREWKKHNVVAVLCENVKNKTTKVLYRRKDRPAFQYPYTEKQIMNQ</sequence>
<dbReference type="RefSeq" id="XP_044546259.1">
    <property type="nucleotide sequence ID" value="XM_044697622.1"/>
</dbReference>
<comment type="subcellular location">
    <subcellularLocation>
        <location evidence="1">Mitochondrion matrix</location>
        <location evidence="1">Mitochondrion nucleoid</location>
    </subcellularLocation>
</comment>
<reference evidence="9 10" key="1">
    <citation type="journal article" date="2018" name="BMC Genomics">
        <title>The genome of Naegleria lovaniensis, the basis for a comparative approach to unravel pathogenicity factors of the human pathogenic amoeba N. fowleri.</title>
        <authorList>
            <person name="Liechti N."/>
            <person name="Schurch N."/>
            <person name="Bruggmann R."/>
            <person name="Wittwer M."/>
        </authorList>
    </citation>
    <scope>NUCLEOTIDE SEQUENCE [LARGE SCALE GENOMIC DNA]</scope>
    <source>
        <strain evidence="9 10">ATCC 30569</strain>
    </source>
</reference>
<dbReference type="GO" id="GO:0036297">
    <property type="term" value="P:interstrand cross-link repair"/>
    <property type="evidence" value="ECO:0007669"/>
    <property type="project" value="TreeGrafter"/>
</dbReference>
<dbReference type="GeneID" id="68100089"/>
<dbReference type="Pfam" id="PF06420">
    <property type="entry name" value="Mgm101p"/>
    <property type="match status" value="1"/>
</dbReference>
<keyword evidence="10" id="KW-1185">Reference proteome</keyword>
<proteinExistence type="inferred from homology"/>
<evidence type="ECO:0000256" key="7">
    <source>
        <dbReference type="ARBA" id="ARBA00023204"/>
    </source>
</evidence>
<gene>
    <name evidence="9" type="ORF">C9374_007635</name>
</gene>
<dbReference type="PANTHER" id="PTHR31404">
    <property type="entry name" value="MITOCHONDRIAL GENOME MAINTENANCE PROTEIN MGM101"/>
    <property type="match status" value="1"/>
</dbReference>
<dbReference type="AlphaFoldDB" id="A0AA88GGG6"/>
<dbReference type="Proteomes" id="UP000816034">
    <property type="component" value="Unassembled WGS sequence"/>
</dbReference>
<keyword evidence="4" id="KW-0809">Transit peptide</keyword>
<keyword evidence="6" id="KW-0496">Mitochondrion</keyword>
<evidence type="ECO:0000256" key="4">
    <source>
        <dbReference type="ARBA" id="ARBA00022946"/>
    </source>
</evidence>